<feature type="region of interest" description="Disordered" evidence="1">
    <location>
        <begin position="309"/>
        <end position="332"/>
    </location>
</feature>
<feature type="compositionally biased region" description="Polar residues" evidence="1">
    <location>
        <begin position="643"/>
        <end position="657"/>
    </location>
</feature>
<evidence type="ECO:0000256" key="1">
    <source>
        <dbReference type="SAM" id="MobiDB-lite"/>
    </source>
</evidence>
<dbReference type="EMBL" id="KQ087203">
    <property type="protein sequence ID" value="KLT42665.1"/>
    <property type="molecule type" value="Genomic_DNA"/>
</dbReference>
<proteinExistence type="predicted"/>
<evidence type="ECO:0000313" key="2">
    <source>
        <dbReference type="EMBL" id="KLT42665.1"/>
    </source>
</evidence>
<dbReference type="GeneID" id="28987251"/>
<dbReference type="AlphaFoldDB" id="A0A0J0XNG4"/>
<feature type="region of interest" description="Disordered" evidence="1">
    <location>
        <begin position="471"/>
        <end position="511"/>
    </location>
</feature>
<evidence type="ECO:0000313" key="3">
    <source>
        <dbReference type="Proteomes" id="UP000053611"/>
    </source>
</evidence>
<organism evidence="2 3">
    <name type="scientific">Cutaneotrichosporon oleaginosum</name>
    <dbReference type="NCBI Taxonomy" id="879819"/>
    <lineage>
        <taxon>Eukaryota</taxon>
        <taxon>Fungi</taxon>
        <taxon>Dikarya</taxon>
        <taxon>Basidiomycota</taxon>
        <taxon>Agaricomycotina</taxon>
        <taxon>Tremellomycetes</taxon>
        <taxon>Trichosporonales</taxon>
        <taxon>Trichosporonaceae</taxon>
        <taxon>Cutaneotrichosporon</taxon>
    </lineage>
</organism>
<name>A0A0J0XNG4_9TREE</name>
<keyword evidence="3" id="KW-1185">Reference proteome</keyword>
<feature type="compositionally biased region" description="Low complexity" evidence="1">
    <location>
        <begin position="474"/>
        <end position="492"/>
    </location>
</feature>
<dbReference type="Proteomes" id="UP000053611">
    <property type="component" value="Unassembled WGS sequence"/>
</dbReference>
<dbReference type="OrthoDB" id="2576230at2759"/>
<accession>A0A0J0XNG4</accession>
<feature type="compositionally biased region" description="Polar residues" evidence="1">
    <location>
        <begin position="312"/>
        <end position="325"/>
    </location>
</feature>
<reference evidence="2 3" key="1">
    <citation type="submission" date="2015-03" db="EMBL/GenBank/DDBJ databases">
        <title>Genomics and transcriptomics of the oil-accumulating basidiomycete yeast T. oleaginosus allow insights into substrate utilization and the diverse evolutionary trajectories of mating systems in fungi.</title>
        <authorList>
            <consortium name="DOE Joint Genome Institute"/>
            <person name="Kourist R."/>
            <person name="Kracht O."/>
            <person name="Bracharz F."/>
            <person name="Lipzen A."/>
            <person name="Nolan M."/>
            <person name="Ohm R."/>
            <person name="Grigoriev I."/>
            <person name="Sun S."/>
            <person name="Heitman J."/>
            <person name="Bruck T."/>
            <person name="Nowrousian M."/>
        </authorList>
    </citation>
    <scope>NUCLEOTIDE SEQUENCE [LARGE SCALE GENOMIC DNA]</scope>
    <source>
        <strain evidence="2 3">IBC0246</strain>
    </source>
</reference>
<sequence length="672" mass="73879">MPVPQPEAWKNIVGAPIHEGFVLMALSALDGLVDRHYLPTQRHVQLLLHLVTDPKVKQEDLRRVSSPLSILYRYLDLFGSDLLPLIPQLHKGATAYDNLRTPDWLAWKPNGQLERVVRKRVLDGAKHGIWVFLSEPVTKMASPKKVFKKRRRKGDEDSEDERETPSISDDGWGVLEWLVALWSKSPPSLLQQLHQPASARLQYDDAGIVFTLVRAAFLPTDPPTPPSVLFTRRETAGRLLSLLIDLARPPKSPFHTQSLVLSLVTVFRVPPTHIQALSRAIRDWNARAYILAVVLEDAAGVRKEREAARRSNVASRSTSRAPTVMTTRASGTAATRSRSTTLAIEAIPGVMSLSIPFQAPDVGYVLDLLALEGDDRSPVLAAELVSLLVSHVPQDDAWMRLDDKFIREYDGVLGRVLIMARKKADTAKGRKSTIGVTVTFTKPDEQMDVDSETQSTMPLTRSQLARFANENKAGTAPSGTSSPLSSLSASTGDGEERKESISPQPTLETVPLGSAQLAQFDDMVSGDEEEGMEESQLPPETLPLTKEQRAKFAIDDDMESAEGSQPQNEEDKSDEEELQLPAETLSLTTAQRAQYAEELDGEDEGSHIASTPAKQVSPADSGREASVSDIIGQALSPGDSVKSEGSQLQAETQQLTRSQRRALYEDEESQFS</sequence>
<feature type="region of interest" description="Disordered" evidence="1">
    <location>
        <begin position="144"/>
        <end position="167"/>
    </location>
</feature>
<protein>
    <submittedName>
        <fullName evidence="2">Uncharacterized protein</fullName>
    </submittedName>
</protein>
<gene>
    <name evidence="2" type="ORF">CC85DRAFT_328069</name>
</gene>
<feature type="region of interest" description="Disordered" evidence="1">
    <location>
        <begin position="525"/>
        <end position="672"/>
    </location>
</feature>
<dbReference type="RefSeq" id="XP_018279156.1">
    <property type="nucleotide sequence ID" value="XM_018426648.1"/>
</dbReference>